<evidence type="ECO:0000259" key="3">
    <source>
        <dbReference type="PROSITE" id="PS51140"/>
    </source>
</evidence>
<dbReference type="SUPFAM" id="SSF52047">
    <property type="entry name" value="RNI-like"/>
    <property type="match status" value="1"/>
</dbReference>
<evidence type="ECO:0000313" key="5">
    <source>
        <dbReference type="Proteomes" id="UP001244341"/>
    </source>
</evidence>
<feature type="region of interest" description="Disordered" evidence="2">
    <location>
        <begin position="379"/>
        <end position="442"/>
    </location>
</feature>
<dbReference type="InterPro" id="IPR003892">
    <property type="entry name" value="CUE"/>
</dbReference>
<dbReference type="InterPro" id="IPR036047">
    <property type="entry name" value="F-box-like_dom_sf"/>
</dbReference>
<dbReference type="InterPro" id="IPR032675">
    <property type="entry name" value="LRR_dom_sf"/>
</dbReference>
<feature type="domain" description="CUE" evidence="3">
    <location>
        <begin position="85"/>
        <end position="129"/>
    </location>
</feature>
<dbReference type="EMBL" id="CP126209">
    <property type="protein sequence ID" value="WIA10972.1"/>
    <property type="molecule type" value="Genomic_DNA"/>
</dbReference>
<feature type="compositionally biased region" description="Acidic residues" evidence="2">
    <location>
        <begin position="30"/>
        <end position="39"/>
    </location>
</feature>
<proteinExistence type="predicted"/>
<protein>
    <recommendedName>
        <fullName evidence="3">CUE domain-containing protein</fullName>
    </recommendedName>
</protein>
<feature type="compositionally biased region" description="Basic and acidic residues" evidence="2">
    <location>
        <begin position="49"/>
        <end position="60"/>
    </location>
</feature>
<dbReference type="Gene3D" id="3.80.10.10">
    <property type="entry name" value="Ribonuclease Inhibitor"/>
    <property type="match status" value="2"/>
</dbReference>
<dbReference type="InterPro" id="IPR006553">
    <property type="entry name" value="Leu-rich_rpt_Cys-con_subtyp"/>
</dbReference>
<dbReference type="SUPFAM" id="SSF81383">
    <property type="entry name" value="F-box domain"/>
    <property type="match status" value="1"/>
</dbReference>
<dbReference type="PROSITE" id="PS51140">
    <property type="entry name" value="CUE"/>
    <property type="match status" value="1"/>
</dbReference>
<dbReference type="InterPro" id="IPR009060">
    <property type="entry name" value="UBA-like_sf"/>
</dbReference>
<dbReference type="PANTHER" id="PTHR13318">
    <property type="entry name" value="PARTNER OF PAIRED, ISOFORM B-RELATED"/>
    <property type="match status" value="1"/>
</dbReference>
<dbReference type="SMART" id="SM00367">
    <property type="entry name" value="LRR_CC"/>
    <property type="match status" value="2"/>
</dbReference>
<dbReference type="Gene3D" id="1.10.8.10">
    <property type="entry name" value="DNA helicase RuvA subunit, C-terminal domain"/>
    <property type="match status" value="1"/>
</dbReference>
<evidence type="ECO:0000256" key="2">
    <source>
        <dbReference type="SAM" id="MobiDB-lite"/>
    </source>
</evidence>
<dbReference type="SUPFAM" id="SSF46934">
    <property type="entry name" value="UBA-like"/>
    <property type="match status" value="1"/>
</dbReference>
<name>A0ABY8TPC8_TETOB</name>
<evidence type="ECO:0000313" key="4">
    <source>
        <dbReference type="EMBL" id="WIA10972.1"/>
    </source>
</evidence>
<sequence length="660" mass="71075">MTRKQRQAGSGQSVTYDLNNSRNRAAFEALLDDEDESGEDPQQLPPRGKRGEQQRKREKEKFFQLKDSQLAGKQQHKQQAASPANQEEVLRQLMDMFQGSAEPAVIRDVLAACGGAFETAVDALLGMLGAAAAPAGAAAMPGQASSSAAAAAAGASSSSTMPLSWSELPADVKQAILGHLPLRDLARAAPTCAEFCQRARHMRRHVARLLLPPGLGYSGLVGMVAGHACAGLVDLSRLERGIARLDADELPPQVVAMHKQEAEASLFKAVLAVAEASTRPARQAQPVTGLVMRGLVGATDRVLAEALTNLKHLRWLVGATDRVLAEALSSLKHLRWLQQATDRVLAEALTNLKHLRSLDLSHCPNLTNKSLYQLAKYRAEPQQDEQDDAEQAAAGSDDEIDYEQYARANGYSGDEDGSSSSSGEWEQWPEEEEGGASGFADDGLRQVLQGPATKHSLAVLDISGCRRFSSAGLVVPPLGVLRELRASRVQGLTQLVLHLPASHPMERLDLSCCNFLRLVDVALPQLVSLNLSACRTLYRLRMRCPSLTSLSLAQCGSLIDLHPDAWQVPALQQLNLFGCRRASGLQLQAVLAGLPQLRAIDLNGCWNMHSLHFTAQLQLESVDITGCRNLGAFSSSSPCLLELSASACSRMHSLTLASRT</sequence>
<feature type="compositionally biased region" description="Acidic residues" evidence="2">
    <location>
        <begin position="382"/>
        <end position="402"/>
    </location>
</feature>
<organism evidence="4 5">
    <name type="scientific">Tetradesmus obliquus</name>
    <name type="common">Green alga</name>
    <name type="synonym">Acutodesmus obliquus</name>
    <dbReference type="NCBI Taxonomy" id="3088"/>
    <lineage>
        <taxon>Eukaryota</taxon>
        <taxon>Viridiplantae</taxon>
        <taxon>Chlorophyta</taxon>
        <taxon>core chlorophytes</taxon>
        <taxon>Chlorophyceae</taxon>
        <taxon>CS clade</taxon>
        <taxon>Sphaeropleales</taxon>
        <taxon>Scenedesmaceae</taxon>
        <taxon>Tetradesmus</taxon>
    </lineage>
</organism>
<reference evidence="4 5" key="1">
    <citation type="submission" date="2023-05" db="EMBL/GenBank/DDBJ databases">
        <title>A 100% complete, gapless, phased diploid assembly of the Scenedesmus obliquus UTEX 3031 genome.</title>
        <authorList>
            <person name="Biondi T.C."/>
            <person name="Hanschen E.R."/>
            <person name="Kwon T."/>
            <person name="Eng W."/>
            <person name="Kruse C.P.S."/>
            <person name="Koehler S.I."/>
            <person name="Kunde Y."/>
            <person name="Gleasner C.D."/>
            <person name="You Mak K.T."/>
            <person name="Polle J."/>
            <person name="Hovde B.T."/>
            <person name="Starkenburg S.R."/>
        </authorList>
    </citation>
    <scope>NUCLEOTIDE SEQUENCE [LARGE SCALE GENOMIC DNA]</scope>
    <source>
        <strain evidence="4 5">DOE0152z</strain>
    </source>
</reference>
<feature type="compositionally biased region" description="Polar residues" evidence="2">
    <location>
        <begin position="7"/>
        <end position="23"/>
    </location>
</feature>
<dbReference type="PANTHER" id="PTHR13318:SF190">
    <property type="entry name" value="PARTNER OF PAIRED, ISOFORM B"/>
    <property type="match status" value="1"/>
</dbReference>
<gene>
    <name evidence="4" type="ORF">OEZ85_011132</name>
</gene>
<evidence type="ECO:0000256" key="1">
    <source>
        <dbReference type="ARBA" id="ARBA00004430"/>
    </source>
</evidence>
<accession>A0ABY8TPC8</accession>
<dbReference type="Proteomes" id="UP001244341">
    <property type="component" value="Chromosome 2b"/>
</dbReference>
<comment type="subcellular location">
    <subcellularLocation>
        <location evidence="1">Cytoplasm</location>
        <location evidence="1">Cytoskeleton</location>
        <location evidence="1">Cilium axoneme</location>
    </subcellularLocation>
</comment>
<feature type="region of interest" description="Disordered" evidence="2">
    <location>
        <begin position="1"/>
        <end position="60"/>
    </location>
</feature>
<keyword evidence="5" id="KW-1185">Reference proteome</keyword>